<dbReference type="OrthoDB" id="7210739at2"/>
<evidence type="ECO:0000313" key="2">
    <source>
        <dbReference type="Proteomes" id="UP000249524"/>
    </source>
</evidence>
<dbReference type="EMBL" id="QFYS01000003">
    <property type="protein sequence ID" value="RAK66593.1"/>
    <property type="molecule type" value="Genomic_DNA"/>
</dbReference>
<name>A0A328BHJ0_9CAUL</name>
<dbReference type="AlphaFoldDB" id="A0A328BHJ0"/>
<dbReference type="RefSeq" id="WP_111275901.1">
    <property type="nucleotide sequence ID" value="NZ_QFYS01000003.1"/>
</dbReference>
<proteinExistence type="predicted"/>
<dbReference type="Proteomes" id="UP000249524">
    <property type="component" value="Unassembled WGS sequence"/>
</dbReference>
<organism evidence="1 2">
    <name type="scientific">Phenylobacterium kunshanense</name>
    <dbReference type="NCBI Taxonomy" id="1445034"/>
    <lineage>
        <taxon>Bacteria</taxon>
        <taxon>Pseudomonadati</taxon>
        <taxon>Pseudomonadota</taxon>
        <taxon>Alphaproteobacteria</taxon>
        <taxon>Caulobacterales</taxon>
        <taxon>Caulobacteraceae</taxon>
        <taxon>Phenylobacterium</taxon>
    </lineage>
</organism>
<accession>A0A328BHJ0</accession>
<gene>
    <name evidence="1" type="ORF">DJ019_10180</name>
</gene>
<comment type="caution">
    <text evidence="1">The sequence shown here is derived from an EMBL/GenBank/DDBJ whole genome shotgun (WGS) entry which is preliminary data.</text>
</comment>
<reference evidence="1 2" key="1">
    <citation type="submission" date="2018-05" db="EMBL/GenBank/DDBJ databases">
        <authorList>
            <person name="Lanie J.A."/>
            <person name="Ng W.-L."/>
            <person name="Kazmierczak K.M."/>
            <person name="Andrzejewski T.M."/>
            <person name="Davidsen T.M."/>
            <person name="Wayne K.J."/>
            <person name="Tettelin H."/>
            <person name="Glass J.I."/>
            <person name="Rusch D."/>
            <person name="Podicherti R."/>
            <person name="Tsui H.-C.T."/>
            <person name="Winkler M.E."/>
        </authorList>
    </citation>
    <scope>NUCLEOTIDE SEQUENCE [LARGE SCALE GENOMIC DNA]</scope>
    <source>
        <strain evidence="1 2">BUT-10</strain>
    </source>
</reference>
<sequence length="190" mass="20616">MRDASNVARDRLLRIEQEAKAQAEAAAVNAGVAETVALSRARGEAIAEFRPRRNRTCVQPYRRQSGLDWLAGKGRIDAAARAAGERYGQAYRRVKLEASIPSTLGERVRGAFVAPALSEVLAHGEGTEAARRRLDAFRRRLCRQPDLVAACDLICGEEKTPREAAGGDRDAARLEAVLKVALDILAGDAR</sequence>
<evidence type="ECO:0000313" key="1">
    <source>
        <dbReference type="EMBL" id="RAK66593.1"/>
    </source>
</evidence>
<keyword evidence="2" id="KW-1185">Reference proteome</keyword>
<protein>
    <submittedName>
        <fullName evidence="1">Uncharacterized protein</fullName>
    </submittedName>
</protein>